<dbReference type="Pfam" id="PF13474">
    <property type="entry name" value="SnoaL_3"/>
    <property type="match status" value="1"/>
</dbReference>
<protein>
    <submittedName>
        <fullName evidence="2">Nuclear transport factor 2 family protein</fullName>
    </submittedName>
</protein>
<dbReference type="InterPro" id="IPR037401">
    <property type="entry name" value="SnoaL-like"/>
</dbReference>
<dbReference type="Proteomes" id="UP001551675">
    <property type="component" value="Unassembled WGS sequence"/>
</dbReference>
<dbReference type="Gene3D" id="3.10.450.50">
    <property type="match status" value="1"/>
</dbReference>
<proteinExistence type="predicted"/>
<dbReference type="SUPFAM" id="SSF54427">
    <property type="entry name" value="NTF2-like"/>
    <property type="match status" value="1"/>
</dbReference>
<evidence type="ECO:0000313" key="2">
    <source>
        <dbReference type="EMBL" id="MEV0973539.1"/>
    </source>
</evidence>
<gene>
    <name evidence="2" type="ORF">AB0I59_33470</name>
</gene>
<name>A0ABV3GPI0_MICGL</name>
<dbReference type="EMBL" id="JBFALK010000022">
    <property type="protein sequence ID" value="MEV0973539.1"/>
    <property type="molecule type" value="Genomic_DNA"/>
</dbReference>
<reference evidence="2 3" key="1">
    <citation type="submission" date="2024-06" db="EMBL/GenBank/DDBJ databases">
        <title>The Natural Products Discovery Center: Release of the First 8490 Sequenced Strains for Exploring Actinobacteria Biosynthetic Diversity.</title>
        <authorList>
            <person name="Kalkreuter E."/>
            <person name="Kautsar S.A."/>
            <person name="Yang D."/>
            <person name="Bader C.D."/>
            <person name="Teijaro C.N."/>
            <person name="Fluegel L."/>
            <person name="Davis C.M."/>
            <person name="Simpson J.R."/>
            <person name="Lauterbach L."/>
            <person name="Steele A.D."/>
            <person name="Gui C."/>
            <person name="Meng S."/>
            <person name="Li G."/>
            <person name="Viehrig K."/>
            <person name="Ye F."/>
            <person name="Su P."/>
            <person name="Kiefer A.F."/>
            <person name="Nichols A."/>
            <person name="Cepeda A.J."/>
            <person name="Yan W."/>
            <person name="Fan B."/>
            <person name="Jiang Y."/>
            <person name="Adhikari A."/>
            <person name="Zheng C.-J."/>
            <person name="Schuster L."/>
            <person name="Cowan T.M."/>
            <person name="Smanski M.J."/>
            <person name="Chevrette M.G."/>
            <person name="De Carvalho L.P.S."/>
            <person name="Shen B."/>
        </authorList>
    </citation>
    <scope>NUCLEOTIDE SEQUENCE [LARGE SCALE GENOMIC DNA]</scope>
    <source>
        <strain evidence="2 3">NPDC050100</strain>
    </source>
</reference>
<organism evidence="2 3">
    <name type="scientific">Microtetraspora glauca</name>
    <dbReference type="NCBI Taxonomy" id="1996"/>
    <lineage>
        <taxon>Bacteria</taxon>
        <taxon>Bacillati</taxon>
        <taxon>Actinomycetota</taxon>
        <taxon>Actinomycetes</taxon>
        <taxon>Streptosporangiales</taxon>
        <taxon>Streptosporangiaceae</taxon>
        <taxon>Microtetraspora</taxon>
    </lineage>
</organism>
<sequence>MRTPLGTAEAMLTAVMNRSLDGVLETFSPEADAYVFVEGPRWTTRGGDRIAAGWRAYFEAPISITAFRWVEGPFTFESDTLAQVCGVVDYDIVGDGKVGRLRMRMTWLVRRENDEWRIVHEHGSQPLADPYGAGDWWPEGATPLS</sequence>
<keyword evidence="3" id="KW-1185">Reference proteome</keyword>
<dbReference type="InterPro" id="IPR032710">
    <property type="entry name" value="NTF2-like_dom_sf"/>
</dbReference>
<accession>A0ABV3GPI0</accession>
<feature type="domain" description="SnoaL-like" evidence="1">
    <location>
        <begin position="9"/>
        <end position="127"/>
    </location>
</feature>
<evidence type="ECO:0000259" key="1">
    <source>
        <dbReference type="Pfam" id="PF13474"/>
    </source>
</evidence>
<evidence type="ECO:0000313" key="3">
    <source>
        <dbReference type="Proteomes" id="UP001551675"/>
    </source>
</evidence>
<dbReference type="RefSeq" id="WP_061259178.1">
    <property type="nucleotide sequence ID" value="NZ_JBFALK010000022.1"/>
</dbReference>
<comment type="caution">
    <text evidence="2">The sequence shown here is derived from an EMBL/GenBank/DDBJ whole genome shotgun (WGS) entry which is preliminary data.</text>
</comment>